<evidence type="ECO:0000256" key="5">
    <source>
        <dbReference type="PIRSR" id="PIRSR622684-1"/>
    </source>
</evidence>
<proteinExistence type="inferred from homology"/>
<evidence type="ECO:0000313" key="9">
    <source>
        <dbReference type="EMBL" id="GJJ08430.1"/>
    </source>
</evidence>
<dbReference type="EMBL" id="BPWL01000003">
    <property type="protein sequence ID" value="GJJ08430.1"/>
    <property type="molecule type" value="Genomic_DNA"/>
</dbReference>
<dbReference type="SUPFAM" id="SSF116846">
    <property type="entry name" value="MIT domain"/>
    <property type="match status" value="1"/>
</dbReference>
<dbReference type="PANTHER" id="PTHR46143">
    <property type="entry name" value="CALPAIN-7"/>
    <property type="match status" value="1"/>
</dbReference>
<dbReference type="PROSITE" id="PS50203">
    <property type="entry name" value="CALPAIN_CAT"/>
    <property type="match status" value="1"/>
</dbReference>
<evidence type="ECO:0000256" key="1">
    <source>
        <dbReference type="ARBA" id="ARBA00010193"/>
    </source>
</evidence>
<dbReference type="InterPro" id="IPR022683">
    <property type="entry name" value="Calpain_III"/>
</dbReference>
<dbReference type="PANTHER" id="PTHR46143:SF1">
    <property type="entry name" value="CALPAIN-7"/>
    <property type="match status" value="1"/>
</dbReference>
<dbReference type="SUPFAM" id="SSF54001">
    <property type="entry name" value="Cysteine proteinases"/>
    <property type="match status" value="1"/>
</dbReference>
<keyword evidence="4" id="KW-0788">Thiol protease</keyword>
<dbReference type="InterPro" id="IPR022684">
    <property type="entry name" value="Calpain_cysteine_protease"/>
</dbReference>
<dbReference type="InterPro" id="IPR036181">
    <property type="entry name" value="MIT_dom_sf"/>
</dbReference>
<dbReference type="Proteomes" id="UP001050691">
    <property type="component" value="Unassembled WGS sequence"/>
</dbReference>
<evidence type="ECO:0000256" key="3">
    <source>
        <dbReference type="ARBA" id="ARBA00022801"/>
    </source>
</evidence>
<dbReference type="SMART" id="SM00720">
    <property type="entry name" value="calpain_III"/>
    <property type="match status" value="1"/>
</dbReference>
<evidence type="ECO:0000256" key="4">
    <source>
        <dbReference type="ARBA" id="ARBA00022807"/>
    </source>
</evidence>
<dbReference type="InterPro" id="IPR036213">
    <property type="entry name" value="Calpain_III_sf"/>
</dbReference>
<evidence type="ECO:0000256" key="2">
    <source>
        <dbReference type="ARBA" id="ARBA00022670"/>
    </source>
</evidence>
<feature type="region of interest" description="Disordered" evidence="7">
    <location>
        <begin position="114"/>
        <end position="135"/>
    </location>
</feature>
<dbReference type="InterPro" id="IPR038765">
    <property type="entry name" value="Papain-like_cys_pep_sf"/>
</dbReference>
<dbReference type="SUPFAM" id="SSF49758">
    <property type="entry name" value="Calpain large subunit, middle domain (domain III)"/>
    <property type="match status" value="1"/>
</dbReference>
<keyword evidence="10" id="KW-1185">Reference proteome</keyword>
<dbReference type="SMART" id="SM00230">
    <property type="entry name" value="CysPc"/>
    <property type="match status" value="1"/>
</dbReference>
<dbReference type="GO" id="GO:0006508">
    <property type="term" value="P:proteolysis"/>
    <property type="evidence" value="ECO:0007669"/>
    <property type="project" value="UniProtKB-KW"/>
</dbReference>
<comment type="similarity">
    <text evidence="1">Belongs to the peptidase C2 family. PalB/RIM13 subfamily.</text>
</comment>
<dbReference type="Pfam" id="PF00648">
    <property type="entry name" value="Peptidase_C2"/>
    <property type="match status" value="1"/>
</dbReference>
<evidence type="ECO:0000256" key="6">
    <source>
        <dbReference type="PROSITE-ProRule" id="PRU00239"/>
    </source>
</evidence>
<dbReference type="InterPro" id="IPR051297">
    <property type="entry name" value="PalB/RIM13"/>
</dbReference>
<comment type="caution">
    <text evidence="6">Lacks conserved residue(s) required for the propagation of feature annotation.</text>
</comment>
<dbReference type="Gene3D" id="2.60.120.380">
    <property type="match status" value="1"/>
</dbReference>
<feature type="active site" evidence="5">
    <location>
        <position position="176"/>
    </location>
</feature>
<dbReference type="GO" id="GO:0004198">
    <property type="term" value="F:calcium-dependent cysteine-type endopeptidase activity"/>
    <property type="evidence" value="ECO:0007669"/>
    <property type="project" value="InterPro"/>
</dbReference>
<dbReference type="AlphaFoldDB" id="A0AAV5A2F7"/>
<dbReference type="InterPro" id="IPR001300">
    <property type="entry name" value="Peptidase_C2_calpain_cat"/>
</dbReference>
<evidence type="ECO:0000313" key="10">
    <source>
        <dbReference type="Proteomes" id="UP001050691"/>
    </source>
</evidence>
<accession>A0AAV5A2F7</accession>
<evidence type="ECO:0000259" key="8">
    <source>
        <dbReference type="PROSITE" id="PS50203"/>
    </source>
</evidence>
<sequence length="700" mass="77504">MSGAKQIHAAELLRTKAIQKELEKDYDAALELHVKAVEAFLQLADVAKDSRSRSIYATAAGRSLDRVKEIKKVKTDVRPIAPDPYSSQVQQYILDKSSLINGIRYPAWDMSELHSNPRQSSGAVHSDPDGQPSLETIPQAESIVWLRPAMVLSRPLRMMDPTLSPEDVVQSVVTDCSVVAAISVCIQHGKKFGSKLMISSLYPQDVHGLPCLSTNGEYALRVFINGAQRKVSKSFEQLSLADALLIDDTLPFFEDKQFVGVSTGRNQALWPPLIEKAYMKLMGGYNFPGSNSGVDLHVLIGWIPEHVLIRSSQFRKEGTWMRIFKGYTKGLDYPTGAVTQVNSSHSGLCLATLGTPSVIPESMNVNLLPAHNYAVIDLEDDEEDQYITLLDPWCQSTSESRLPEMKSCEFDPKLRLNWREIYTYFDTIHLSWDPNIFSKVYYNLDNRVLTDLKIQKRVVLSPADNLITVISSLEKGDVDMRYTIAVYSDVEVAAEPSGQIGPYSKTVGLPIFKEANPSLPRRTSGGNHTYPTFMNNPQYRLTIHPKGSINNNAPTSLYFSVQGSKDLALNVKIAWSGGERLVIPGKGDILADSGAYSYGIAYGEQLLKPGKYTLIVSTFEPRHQGEYEINLQSSSPLDIEPLPMEGVGMYPATLRGTWRQDMAAGPKGSARYFSNPLLKVSIPTSMTIMYLQGTFAATGG</sequence>
<organism evidence="9 10">
    <name type="scientific">Clathrus columnatus</name>
    <dbReference type="NCBI Taxonomy" id="1419009"/>
    <lineage>
        <taxon>Eukaryota</taxon>
        <taxon>Fungi</taxon>
        <taxon>Dikarya</taxon>
        <taxon>Basidiomycota</taxon>
        <taxon>Agaricomycotina</taxon>
        <taxon>Agaricomycetes</taxon>
        <taxon>Phallomycetidae</taxon>
        <taxon>Phallales</taxon>
        <taxon>Clathraceae</taxon>
        <taxon>Clathrus</taxon>
    </lineage>
</organism>
<gene>
    <name evidence="9" type="ORF">Clacol_002646</name>
</gene>
<evidence type="ECO:0000256" key="7">
    <source>
        <dbReference type="SAM" id="MobiDB-lite"/>
    </source>
</evidence>
<keyword evidence="3" id="KW-0378">Hydrolase</keyword>
<feature type="domain" description="Calpain catalytic" evidence="8">
    <location>
        <begin position="111"/>
        <end position="393"/>
    </location>
</feature>
<keyword evidence="2" id="KW-0645">Protease</keyword>
<comment type="caution">
    <text evidence="9">The sequence shown here is derived from an EMBL/GenBank/DDBJ whole genome shotgun (WGS) entry which is preliminary data.</text>
</comment>
<reference evidence="9" key="1">
    <citation type="submission" date="2021-10" db="EMBL/GenBank/DDBJ databases">
        <title>De novo Genome Assembly of Clathrus columnatus (Basidiomycota, Fungi) Using Illumina and Nanopore Sequence Data.</title>
        <authorList>
            <person name="Ogiso-Tanaka E."/>
            <person name="Itagaki H."/>
            <person name="Hosoya T."/>
            <person name="Hosaka K."/>
        </authorList>
    </citation>
    <scope>NUCLEOTIDE SEQUENCE</scope>
    <source>
        <strain evidence="9">MO-923</strain>
    </source>
</reference>
<name>A0AAV5A2F7_9AGAM</name>
<feature type="compositionally biased region" description="Polar residues" evidence="7">
    <location>
        <begin position="114"/>
        <end position="123"/>
    </location>
</feature>
<dbReference type="PRINTS" id="PR00704">
    <property type="entry name" value="CALPAIN"/>
</dbReference>
<dbReference type="Gene3D" id="1.20.58.80">
    <property type="entry name" value="Phosphotransferase system, lactose/cellobiose-type IIA subunit"/>
    <property type="match status" value="1"/>
</dbReference>
<protein>
    <recommendedName>
        <fullName evidence="8">Calpain catalytic domain-containing protein</fullName>
    </recommendedName>
</protein>